<dbReference type="GO" id="GO:0006352">
    <property type="term" value="P:DNA-templated transcription initiation"/>
    <property type="evidence" value="ECO:0007669"/>
    <property type="project" value="InterPro"/>
</dbReference>
<dbReference type="EMBL" id="QZEY01000002">
    <property type="protein sequence ID" value="RJL34191.1"/>
    <property type="molecule type" value="Genomic_DNA"/>
</dbReference>
<dbReference type="InterPro" id="IPR007627">
    <property type="entry name" value="RNA_pol_sigma70_r2"/>
</dbReference>
<feature type="domain" description="RNA polymerase sigma factor 70 region 4 type 2" evidence="7">
    <location>
        <begin position="149"/>
        <end position="200"/>
    </location>
</feature>
<reference evidence="8 9" key="1">
    <citation type="submission" date="2018-09" db="EMBL/GenBank/DDBJ databases">
        <title>YIM 75507 draft genome.</title>
        <authorList>
            <person name="Tang S."/>
            <person name="Feng Y."/>
        </authorList>
    </citation>
    <scope>NUCLEOTIDE SEQUENCE [LARGE SCALE GENOMIC DNA]</scope>
    <source>
        <strain evidence="8 9">YIM 75507</strain>
    </source>
</reference>
<dbReference type="Gene3D" id="1.10.10.10">
    <property type="entry name" value="Winged helix-like DNA-binding domain superfamily/Winged helix DNA-binding domain"/>
    <property type="match status" value="1"/>
</dbReference>
<accession>A0A3A4B7I8</accession>
<dbReference type="InterPro" id="IPR013249">
    <property type="entry name" value="RNA_pol_sigma70_r4_t2"/>
</dbReference>
<keyword evidence="2" id="KW-0805">Transcription regulation</keyword>
<dbReference type="InterPro" id="IPR013324">
    <property type="entry name" value="RNA_pol_sigma_r3/r4-like"/>
</dbReference>
<dbReference type="InterPro" id="IPR013325">
    <property type="entry name" value="RNA_pol_sigma_r2"/>
</dbReference>
<dbReference type="InterPro" id="IPR014284">
    <property type="entry name" value="RNA_pol_sigma-70_dom"/>
</dbReference>
<dbReference type="Pfam" id="PF04542">
    <property type="entry name" value="Sigma70_r2"/>
    <property type="match status" value="1"/>
</dbReference>
<dbReference type="AlphaFoldDB" id="A0A3A4B7I8"/>
<evidence type="ECO:0000259" key="7">
    <source>
        <dbReference type="Pfam" id="PF08281"/>
    </source>
</evidence>
<dbReference type="GO" id="GO:0016987">
    <property type="term" value="F:sigma factor activity"/>
    <property type="evidence" value="ECO:0007669"/>
    <property type="project" value="UniProtKB-KW"/>
</dbReference>
<keyword evidence="9" id="KW-1185">Reference proteome</keyword>
<dbReference type="PANTHER" id="PTHR43133">
    <property type="entry name" value="RNA POLYMERASE ECF-TYPE SIGMA FACTO"/>
    <property type="match status" value="1"/>
</dbReference>
<sequence>MLGAGSGGPRGSEPEPEPGSVVPVRAPVHDAERDRSLHRRLVGGDETALAEVYDLFSSLVLGLASGVTRDRAAAEDVAQEVFVSLWERPFAYDPDRGTLRTWLGTLAHRRAVDWVRAEERRRARSARRAGPEEAPGVEDEVLAADEAGRVRNAVAALPGGLREVIELAYYRGLTYRQVARDLGLPEGTAKSRIRLGLRRIAAMLAEEPT</sequence>
<dbReference type="Proteomes" id="UP000265768">
    <property type="component" value="Unassembled WGS sequence"/>
</dbReference>
<evidence type="ECO:0000256" key="3">
    <source>
        <dbReference type="ARBA" id="ARBA00023082"/>
    </source>
</evidence>
<evidence type="ECO:0000313" key="8">
    <source>
        <dbReference type="EMBL" id="RJL34191.1"/>
    </source>
</evidence>
<comment type="similarity">
    <text evidence="1">Belongs to the sigma-70 factor family. ECF subfamily.</text>
</comment>
<protein>
    <submittedName>
        <fullName evidence="8">Sigma-70 family RNA polymerase sigma factor</fullName>
    </submittedName>
</protein>
<proteinExistence type="inferred from homology"/>
<gene>
    <name evidence="8" type="ORF">D5H75_06885</name>
</gene>
<dbReference type="OrthoDB" id="9784272at2"/>
<comment type="caution">
    <text evidence="8">The sequence shown here is derived from an EMBL/GenBank/DDBJ whole genome shotgun (WGS) entry which is preliminary data.</text>
</comment>
<keyword evidence="4" id="KW-0804">Transcription</keyword>
<name>A0A3A4B7I8_9ACTN</name>
<dbReference type="Pfam" id="PF08281">
    <property type="entry name" value="Sigma70_r4_2"/>
    <property type="match status" value="1"/>
</dbReference>
<evidence type="ECO:0000313" key="9">
    <source>
        <dbReference type="Proteomes" id="UP000265768"/>
    </source>
</evidence>
<dbReference type="InterPro" id="IPR036388">
    <property type="entry name" value="WH-like_DNA-bd_sf"/>
</dbReference>
<dbReference type="GO" id="GO:0003677">
    <property type="term" value="F:DNA binding"/>
    <property type="evidence" value="ECO:0007669"/>
    <property type="project" value="InterPro"/>
</dbReference>
<dbReference type="NCBIfam" id="TIGR02937">
    <property type="entry name" value="sigma70-ECF"/>
    <property type="match status" value="1"/>
</dbReference>
<evidence type="ECO:0000256" key="5">
    <source>
        <dbReference type="SAM" id="MobiDB-lite"/>
    </source>
</evidence>
<feature type="domain" description="RNA polymerase sigma-70 region 2" evidence="6">
    <location>
        <begin position="54"/>
        <end position="120"/>
    </location>
</feature>
<evidence type="ECO:0000256" key="4">
    <source>
        <dbReference type="ARBA" id="ARBA00023163"/>
    </source>
</evidence>
<dbReference type="PANTHER" id="PTHR43133:SF62">
    <property type="entry name" value="RNA POLYMERASE SIGMA FACTOR SIGZ"/>
    <property type="match status" value="1"/>
</dbReference>
<dbReference type="Gene3D" id="1.10.1740.10">
    <property type="match status" value="1"/>
</dbReference>
<dbReference type="CDD" id="cd06171">
    <property type="entry name" value="Sigma70_r4"/>
    <property type="match status" value="1"/>
</dbReference>
<dbReference type="SUPFAM" id="SSF88946">
    <property type="entry name" value="Sigma2 domain of RNA polymerase sigma factors"/>
    <property type="match status" value="1"/>
</dbReference>
<organism evidence="8 9">
    <name type="scientific">Bailinhaonella thermotolerans</name>
    <dbReference type="NCBI Taxonomy" id="1070861"/>
    <lineage>
        <taxon>Bacteria</taxon>
        <taxon>Bacillati</taxon>
        <taxon>Actinomycetota</taxon>
        <taxon>Actinomycetes</taxon>
        <taxon>Streptosporangiales</taxon>
        <taxon>Streptosporangiaceae</taxon>
        <taxon>Bailinhaonella</taxon>
    </lineage>
</organism>
<evidence type="ECO:0000259" key="6">
    <source>
        <dbReference type="Pfam" id="PF04542"/>
    </source>
</evidence>
<dbReference type="InterPro" id="IPR039425">
    <property type="entry name" value="RNA_pol_sigma-70-like"/>
</dbReference>
<dbReference type="SUPFAM" id="SSF88659">
    <property type="entry name" value="Sigma3 and sigma4 domains of RNA polymerase sigma factors"/>
    <property type="match status" value="1"/>
</dbReference>
<evidence type="ECO:0000256" key="1">
    <source>
        <dbReference type="ARBA" id="ARBA00010641"/>
    </source>
</evidence>
<feature type="region of interest" description="Disordered" evidence="5">
    <location>
        <begin position="1"/>
        <end position="29"/>
    </location>
</feature>
<feature type="compositionally biased region" description="Gly residues" evidence="5">
    <location>
        <begin position="1"/>
        <end position="10"/>
    </location>
</feature>
<evidence type="ECO:0000256" key="2">
    <source>
        <dbReference type="ARBA" id="ARBA00023015"/>
    </source>
</evidence>
<keyword evidence="3" id="KW-0731">Sigma factor</keyword>